<proteinExistence type="predicted"/>
<name>A0A1X0RPW4_RHIZD</name>
<dbReference type="EMBL" id="KV921491">
    <property type="protein sequence ID" value="ORE14102.1"/>
    <property type="molecule type" value="Genomic_DNA"/>
</dbReference>
<feature type="non-terminal residue" evidence="1">
    <location>
        <position position="1"/>
    </location>
</feature>
<gene>
    <name evidence="1" type="ORF">BCV71DRAFT_159217</name>
</gene>
<accession>A0A1X0RPW4</accession>
<protein>
    <submittedName>
        <fullName evidence="1">Uncharacterized protein</fullName>
    </submittedName>
</protein>
<feature type="non-terminal residue" evidence="1">
    <location>
        <position position="52"/>
    </location>
</feature>
<reference evidence="1 2" key="1">
    <citation type="journal article" date="2016" name="Proc. Natl. Acad. Sci. U.S.A.">
        <title>Lipid metabolic changes in an early divergent fungus govern the establishment of a mutualistic symbiosis with endobacteria.</title>
        <authorList>
            <person name="Lastovetsky O.A."/>
            <person name="Gaspar M.L."/>
            <person name="Mondo S.J."/>
            <person name="LaButti K.M."/>
            <person name="Sandor L."/>
            <person name="Grigoriev I.V."/>
            <person name="Henry S.A."/>
            <person name="Pawlowska T.E."/>
        </authorList>
    </citation>
    <scope>NUCLEOTIDE SEQUENCE [LARGE SCALE GENOMIC DNA]</scope>
    <source>
        <strain evidence="1 2">ATCC 11559</strain>
    </source>
</reference>
<evidence type="ECO:0000313" key="1">
    <source>
        <dbReference type="EMBL" id="ORE14102.1"/>
    </source>
</evidence>
<dbReference type="Proteomes" id="UP000242381">
    <property type="component" value="Unassembled WGS sequence"/>
</dbReference>
<sequence length="52" mass="5939">GDKNALIPECTNFYRQMKVPSYNGIRCILILKGEHSESLMKYTFNNTLLSSV</sequence>
<dbReference type="AlphaFoldDB" id="A0A1X0RPW4"/>
<evidence type="ECO:0000313" key="2">
    <source>
        <dbReference type="Proteomes" id="UP000242381"/>
    </source>
</evidence>
<organism evidence="1 2">
    <name type="scientific">Rhizopus microsporus</name>
    <dbReference type="NCBI Taxonomy" id="58291"/>
    <lineage>
        <taxon>Eukaryota</taxon>
        <taxon>Fungi</taxon>
        <taxon>Fungi incertae sedis</taxon>
        <taxon>Mucoromycota</taxon>
        <taxon>Mucoromycotina</taxon>
        <taxon>Mucoromycetes</taxon>
        <taxon>Mucorales</taxon>
        <taxon>Mucorineae</taxon>
        <taxon>Rhizopodaceae</taxon>
        <taxon>Rhizopus</taxon>
    </lineage>
</organism>